<dbReference type="SUPFAM" id="SSF52540">
    <property type="entry name" value="P-loop containing nucleoside triphosphate hydrolases"/>
    <property type="match status" value="1"/>
</dbReference>
<dbReference type="SUPFAM" id="SSF52200">
    <property type="entry name" value="Toll/Interleukin receptor TIR domain"/>
    <property type="match status" value="1"/>
</dbReference>
<feature type="domain" description="TIR" evidence="3">
    <location>
        <begin position="7"/>
        <end position="82"/>
    </location>
</feature>
<keyword evidence="5" id="KW-1185">Reference proteome</keyword>
<dbReference type="Proteomes" id="UP000235145">
    <property type="component" value="Unassembled WGS sequence"/>
</dbReference>
<accession>A0A9R1UTN1</accession>
<dbReference type="PANTHER" id="PTHR11017">
    <property type="entry name" value="LEUCINE-RICH REPEAT-CONTAINING PROTEIN"/>
    <property type="match status" value="1"/>
</dbReference>
<dbReference type="InterPro" id="IPR035897">
    <property type="entry name" value="Toll_tir_struct_dom_sf"/>
</dbReference>
<proteinExistence type="predicted"/>
<dbReference type="Gene3D" id="3.40.50.10140">
    <property type="entry name" value="Toll/interleukin-1 receptor homology (TIR) domain"/>
    <property type="match status" value="1"/>
</dbReference>
<keyword evidence="1" id="KW-0433">Leucine-rich repeat</keyword>
<dbReference type="InterPro" id="IPR000157">
    <property type="entry name" value="TIR_dom"/>
</dbReference>
<organism evidence="4 5">
    <name type="scientific">Lactuca sativa</name>
    <name type="common">Garden lettuce</name>
    <dbReference type="NCBI Taxonomy" id="4236"/>
    <lineage>
        <taxon>Eukaryota</taxon>
        <taxon>Viridiplantae</taxon>
        <taxon>Streptophyta</taxon>
        <taxon>Embryophyta</taxon>
        <taxon>Tracheophyta</taxon>
        <taxon>Spermatophyta</taxon>
        <taxon>Magnoliopsida</taxon>
        <taxon>eudicotyledons</taxon>
        <taxon>Gunneridae</taxon>
        <taxon>Pentapetalae</taxon>
        <taxon>asterids</taxon>
        <taxon>campanulids</taxon>
        <taxon>Asterales</taxon>
        <taxon>Asteraceae</taxon>
        <taxon>Cichorioideae</taxon>
        <taxon>Cichorieae</taxon>
        <taxon>Lactucinae</taxon>
        <taxon>Lactuca</taxon>
    </lineage>
</organism>
<name>A0A9R1UTN1_LACSA</name>
<dbReference type="InterPro" id="IPR002182">
    <property type="entry name" value="NB-ARC"/>
</dbReference>
<dbReference type="PANTHER" id="PTHR11017:SF340">
    <property type="entry name" value="NB-ARC-RELATED"/>
    <property type="match status" value="1"/>
</dbReference>
<dbReference type="InterPro" id="IPR042197">
    <property type="entry name" value="Apaf_helical"/>
</dbReference>
<dbReference type="EMBL" id="NBSK02000008">
    <property type="protein sequence ID" value="KAJ0192728.1"/>
    <property type="molecule type" value="Genomic_DNA"/>
</dbReference>
<dbReference type="GO" id="GO:0006952">
    <property type="term" value="P:defense response"/>
    <property type="evidence" value="ECO:0007669"/>
    <property type="project" value="InterPro"/>
</dbReference>
<dbReference type="GO" id="GO:0043531">
    <property type="term" value="F:ADP binding"/>
    <property type="evidence" value="ECO:0007669"/>
    <property type="project" value="InterPro"/>
</dbReference>
<feature type="domain" description="NB-ARC" evidence="2">
    <location>
        <begin position="109"/>
        <end position="218"/>
    </location>
</feature>
<dbReference type="Gene3D" id="3.40.50.300">
    <property type="entry name" value="P-loop containing nucleotide triphosphate hydrolases"/>
    <property type="match status" value="1"/>
</dbReference>
<reference evidence="4 5" key="1">
    <citation type="journal article" date="2017" name="Nat. Commun.">
        <title>Genome assembly with in vitro proximity ligation data and whole-genome triplication in lettuce.</title>
        <authorList>
            <person name="Reyes-Chin-Wo S."/>
            <person name="Wang Z."/>
            <person name="Yang X."/>
            <person name="Kozik A."/>
            <person name="Arikit S."/>
            <person name="Song C."/>
            <person name="Xia L."/>
            <person name="Froenicke L."/>
            <person name="Lavelle D.O."/>
            <person name="Truco M.J."/>
            <person name="Xia R."/>
            <person name="Zhu S."/>
            <person name="Xu C."/>
            <person name="Xu H."/>
            <person name="Xu X."/>
            <person name="Cox K."/>
            <person name="Korf I."/>
            <person name="Meyers B.C."/>
            <person name="Michelmore R.W."/>
        </authorList>
    </citation>
    <scope>NUCLEOTIDE SEQUENCE [LARGE SCALE GENOMIC DNA]</scope>
    <source>
        <strain evidence="5">cv. Salinas</strain>
        <tissue evidence="4">Seedlings</tissue>
    </source>
</reference>
<evidence type="ECO:0000313" key="4">
    <source>
        <dbReference type="EMBL" id="KAJ0192728.1"/>
    </source>
</evidence>
<dbReference type="Pfam" id="PF00931">
    <property type="entry name" value="NB-ARC"/>
    <property type="match status" value="1"/>
</dbReference>
<dbReference type="AlphaFoldDB" id="A0A9R1UTN1"/>
<evidence type="ECO:0000259" key="3">
    <source>
        <dbReference type="Pfam" id="PF01582"/>
    </source>
</evidence>
<comment type="caution">
    <text evidence="4">The sequence shown here is derived from an EMBL/GenBank/DDBJ whole genome shotgun (WGS) entry which is preliminary data.</text>
</comment>
<evidence type="ECO:0000259" key="2">
    <source>
        <dbReference type="Pfam" id="PF00931"/>
    </source>
</evidence>
<dbReference type="Gene3D" id="1.10.8.430">
    <property type="entry name" value="Helical domain of apoptotic protease-activating factors"/>
    <property type="match status" value="1"/>
</dbReference>
<evidence type="ECO:0008006" key="6">
    <source>
        <dbReference type="Google" id="ProtNLM"/>
    </source>
</evidence>
<evidence type="ECO:0000256" key="1">
    <source>
        <dbReference type="ARBA" id="ARBA00022614"/>
    </source>
</evidence>
<protein>
    <recommendedName>
        <fullName evidence="6">TIR domain-containing protein</fullName>
    </recommendedName>
</protein>
<dbReference type="Pfam" id="PF01582">
    <property type="entry name" value="TIR"/>
    <property type="match status" value="1"/>
</dbReference>
<sequence>MTRIRETKLLCLYIFNDVDPSEVRKQKRKYGEAFDKHALENNTKVESWRKALMDASNLSGWEPKNIANGTTSHAFVKMHQKKIVDTISRGLYLVTSSVYDNLIGVESRMQDLISKSVSHKLGLVELQVKELQVRRVEELRHIIKDRLQHRNVLIVLEDVDNLEHLEELVGSRDWFGEESRIIRTTRDEHILTGHKVDVIHNISLLNNDESMKLFCKHAPFGHKPIEDYELLSQDVVAYDGGLLLALRHPGRFLCDKDMNEWRSVLARLNEIL</sequence>
<dbReference type="GO" id="GO:0007165">
    <property type="term" value="P:signal transduction"/>
    <property type="evidence" value="ECO:0007669"/>
    <property type="project" value="InterPro"/>
</dbReference>
<evidence type="ECO:0000313" key="5">
    <source>
        <dbReference type="Proteomes" id="UP000235145"/>
    </source>
</evidence>
<dbReference type="InterPro" id="IPR027417">
    <property type="entry name" value="P-loop_NTPase"/>
</dbReference>
<gene>
    <name evidence="4" type="ORF">LSAT_V11C800407830</name>
</gene>
<dbReference type="InterPro" id="IPR044974">
    <property type="entry name" value="Disease_R_plants"/>
</dbReference>